<proteinExistence type="predicted"/>
<dbReference type="AlphaFoldDB" id="A0A7Y0U0N5"/>
<name>A0A7Y0U0N5_9ACTO</name>
<evidence type="ECO:0000313" key="2">
    <source>
        <dbReference type="Proteomes" id="UP000578252"/>
    </source>
</evidence>
<dbReference type="EMBL" id="JABCUR010000003">
    <property type="protein sequence ID" value="NMW64791.1"/>
    <property type="molecule type" value="Genomic_DNA"/>
</dbReference>
<accession>A0A7Y0U0N5</accession>
<gene>
    <name evidence="1" type="ORF">HHJ78_04420</name>
</gene>
<evidence type="ECO:0008006" key="3">
    <source>
        <dbReference type="Google" id="ProtNLM"/>
    </source>
</evidence>
<evidence type="ECO:0000313" key="1">
    <source>
        <dbReference type="EMBL" id="NMW64791.1"/>
    </source>
</evidence>
<dbReference type="InterPro" id="IPR027417">
    <property type="entry name" value="P-loop_NTPase"/>
</dbReference>
<reference evidence="1 2" key="1">
    <citation type="submission" date="2020-04" db="EMBL/GenBank/DDBJ databases">
        <title>Antimicrobial susceptibility and clonality of vaginal-derived multi-drug resistant Mobiluncus isolates in China.</title>
        <authorList>
            <person name="Zhang X."/>
        </authorList>
    </citation>
    <scope>NUCLEOTIDE SEQUENCE [LARGE SCALE GENOMIC DNA]</scope>
    <source>
        <strain evidence="1 2">13</strain>
    </source>
</reference>
<dbReference type="Proteomes" id="UP000578252">
    <property type="component" value="Unassembled WGS sequence"/>
</dbReference>
<comment type="caution">
    <text evidence="1">The sequence shown here is derived from an EMBL/GenBank/DDBJ whole genome shotgun (WGS) entry which is preliminary data.</text>
</comment>
<sequence length="472" mass="52408">MSPKFRFLPKPRYCPDPTPGFQNEGAEIARVSRILGITPQPWQRLVWNRATEYQMVGSKKVYKYAIILITVPRQAGKTTLLTPLRTHRLLSTPGLTAFMTAQNGQAARRRISKYQDLLIKSPLQGFFRVRKSNGEESVMCPSNGASLTKFAPVEGGLHGDTIGYADLDEIWKWDSATGETVMGALRPAQVTLFGQAQTFMVSTMGTLRSVFMNNLVEEGRKGIPGLAFFEWSLPDGLDIHNPSSWWQYHPALGNTIHEDAIKQDLPPAMTESEFMRAYGNRLTLTDSSLIPADDWEALIMDEGTPKPALKDCVVAFEVAPQNAATAVVAAWMSNNLKYVRVLHQAPGSAWLIDYLQMLKTRGFNRFAADDGGMNRRIFDYLPSDFDLERIGLNARRIADAELLSAAREEQTLRHDGSRPLGVSVAHAVIRETNGVPVFDRDKSSAPIPSLIAASIACYTLTRPQIPLGIQIF</sequence>
<dbReference type="Gene3D" id="3.40.50.300">
    <property type="entry name" value="P-loop containing nucleotide triphosphate hydrolases"/>
    <property type="match status" value="1"/>
</dbReference>
<dbReference type="Pfam" id="PF03237">
    <property type="entry name" value="Terminase_6N"/>
    <property type="match status" value="1"/>
</dbReference>
<protein>
    <recommendedName>
        <fullName evidence="3">Terminase</fullName>
    </recommendedName>
</protein>
<organism evidence="1 2">
    <name type="scientific">Mobiluncus mulieris</name>
    <dbReference type="NCBI Taxonomy" id="2052"/>
    <lineage>
        <taxon>Bacteria</taxon>
        <taxon>Bacillati</taxon>
        <taxon>Actinomycetota</taxon>
        <taxon>Actinomycetes</taxon>
        <taxon>Actinomycetales</taxon>
        <taxon>Actinomycetaceae</taxon>
        <taxon>Mobiluncus</taxon>
    </lineage>
</organism>
<dbReference type="RefSeq" id="WP_169771763.1">
    <property type="nucleotide sequence ID" value="NZ_JABCUR010000003.1"/>
</dbReference>